<evidence type="ECO:0000256" key="1">
    <source>
        <dbReference type="ARBA" id="ARBA00003327"/>
    </source>
</evidence>
<dbReference type="InterPro" id="IPR007951">
    <property type="entry name" value="KRTAP_PMG"/>
</dbReference>
<accession>A0A6P3FWL2</accession>
<evidence type="ECO:0000313" key="7">
    <source>
        <dbReference type="RefSeq" id="XP_004646363.1"/>
    </source>
</evidence>
<proteinExistence type="inferred from homology"/>
<dbReference type="RefSeq" id="XP_004646363.1">
    <property type="nucleotide sequence ID" value="XM_004646306.1"/>
</dbReference>
<dbReference type="Pfam" id="PF05287">
    <property type="entry name" value="PMG"/>
    <property type="match status" value="1"/>
</dbReference>
<dbReference type="GeneID" id="101565878"/>
<dbReference type="GO" id="GO:0045095">
    <property type="term" value="C:keratin filament"/>
    <property type="evidence" value="ECO:0007669"/>
    <property type="project" value="UniProtKB-UniRule"/>
</dbReference>
<dbReference type="OrthoDB" id="9834169at2759"/>
<evidence type="ECO:0000256" key="5">
    <source>
        <dbReference type="RuleBase" id="RU369044"/>
    </source>
</evidence>
<dbReference type="PANTHER" id="PTHR23260:SF2">
    <property type="entry name" value="KERATIN-ASSOCIATED PROTEIN 24-1"/>
    <property type="match status" value="1"/>
</dbReference>
<dbReference type="InterPro" id="IPR007659">
    <property type="entry name" value="Keratin_matx"/>
</dbReference>
<keyword evidence="6" id="KW-1185">Reference proteome</keyword>
<evidence type="ECO:0000256" key="2">
    <source>
        <dbReference type="ARBA" id="ARBA00022737"/>
    </source>
</evidence>
<protein>
    <recommendedName>
        <fullName evidence="5">Keratin-associated protein</fullName>
    </recommendedName>
</protein>
<name>A0A6P3FWL2_OCTDE</name>
<keyword evidence="3 5" id="KW-0416">Keratin</keyword>
<dbReference type="PANTHER" id="PTHR23260">
    <property type="entry name" value="KERATIN ASSOCIATED PROTEIN 3-3-RELATED"/>
    <property type="match status" value="1"/>
</dbReference>
<dbReference type="AlphaFoldDB" id="A0A6P3FWL2"/>
<comment type="function">
    <text evidence="1 5">In the hair cortex, hair keratin intermediate filaments are embedded in an interfilamentous matrix, consisting of hair keratin-associated proteins (KRTAP), which are essential for the formation of a rigid and resistant hair shaft through their extensive disulfide bond cross-linking with abundant cysteine residues of hair keratins. The matrix proteins include the high-sulfur and high-glycine-tyrosine keratins.</text>
</comment>
<evidence type="ECO:0000256" key="3">
    <source>
        <dbReference type="ARBA" id="ARBA00022744"/>
    </source>
</evidence>
<evidence type="ECO:0000256" key="4">
    <source>
        <dbReference type="ARBA" id="ARBA00034495"/>
    </source>
</evidence>
<dbReference type="GO" id="GO:0005198">
    <property type="term" value="F:structural molecule activity"/>
    <property type="evidence" value="ECO:0007669"/>
    <property type="project" value="InterPro"/>
</dbReference>
<dbReference type="Proteomes" id="UP000515203">
    <property type="component" value="Unplaced"/>
</dbReference>
<sequence>MHSGSMSFLSYPELCSATSYRAHCYIPVTPAIAFCPNDVSSTVGHCLPSSYQGNLWLLDQCQEAYCNVPSCESASCELKTCATNCDSQNFCVPCDSSSPGQAITACKNSNLTSSPNYSSCTQTKGYVSNCYTTSLCASKACQTFRNDSSGFGQLNYLSKRPQHLSHCRLGGLAYRSYPTLGFFSSGFSPACNIARRYQPRNYLMKNYRYLNYRPMSYQPLSYSCSKFRSLNCKPSSFPPLRYLCSGSRPLNCY</sequence>
<dbReference type="FunCoup" id="A0A6P3FWL2">
    <property type="interactions" value="31"/>
</dbReference>
<comment type="similarity">
    <text evidence="4 5">Belongs to the PMG family.</text>
</comment>
<comment type="subunit">
    <text evidence="5">Interacts with hair keratins.</text>
</comment>
<dbReference type="InParanoid" id="A0A6P3FWL2"/>
<reference evidence="7" key="1">
    <citation type="submission" date="2025-08" db="UniProtKB">
        <authorList>
            <consortium name="RefSeq"/>
        </authorList>
    </citation>
    <scope>IDENTIFICATION</scope>
</reference>
<keyword evidence="2" id="KW-0677">Repeat</keyword>
<gene>
    <name evidence="7" type="primary">LOC101565878</name>
</gene>
<dbReference type="GO" id="GO:0005829">
    <property type="term" value="C:cytosol"/>
    <property type="evidence" value="ECO:0007669"/>
    <property type="project" value="UniProtKB-ARBA"/>
</dbReference>
<organism evidence="6 7">
    <name type="scientific">Octodon degus</name>
    <name type="common">Degu</name>
    <name type="synonym">Sciurus degus</name>
    <dbReference type="NCBI Taxonomy" id="10160"/>
    <lineage>
        <taxon>Eukaryota</taxon>
        <taxon>Metazoa</taxon>
        <taxon>Chordata</taxon>
        <taxon>Craniata</taxon>
        <taxon>Vertebrata</taxon>
        <taxon>Euteleostomi</taxon>
        <taxon>Mammalia</taxon>
        <taxon>Eutheria</taxon>
        <taxon>Euarchontoglires</taxon>
        <taxon>Glires</taxon>
        <taxon>Rodentia</taxon>
        <taxon>Hystricomorpha</taxon>
        <taxon>Octodontidae</taxon>
        <taxon>Octodon</taxon>
    </lineage>
</organism>
<evidence type="ECO:0000313" key="6">
    <source>
        <dbReference type="Proteomes" id="UP000515203"/>
    </source>
</evidence>